<dbReference type="PROSITE" id="PS51450">
    <property type="entry name" value="LRR"/>
    <property type="match status" value="2"/>
</dbReference>
<keyword evidence="5" id="KW-0677">Repeat</keyword>
<dbReference type="InterPro" id="IPR032675">
    <property type="entry name" value="LRR_dom_sf"/>
</dbReference>
<dbReference type="SUPFAM" id="SSF52058">
    <property type="entry name" value="L domain-like"/>
    <property type="match status" value="1"/>
</dbReference>
<dbReference type="InterPro" id="IPR001611">
    <property type="entry name" value="Leu-rich_rpt"/>
</dbReference>
<evidence type="ECO:0000256" key="3">
    <source>
        <dbReference type="ARBA" id="ARBA00022448"/>
    </source>
</evidence>
<evidence type="ECO:0000256" key="7">
    <source>
        <dbReference type="ARBA" id="ARBA00023242"/>
    </source>
</evidence>
<name>A0A183LNM9_9TREM</name>
<dbReference type="Gene3D" id="1.10.8.10">
    <property type="entry name" value="DNA helicase RuvA subunit, C-terminal domain"/>
    <property type="match status" value="1"/>
</dbReference>
<dbReference type="InterPro" id="IPR002075">
    <property type="entry name" value="NTF2_dom"/>
</dbReference>
<dbReference type="InterPro" id="IPR032710">
    <property type="entry name" value="NTF2-like_dom_sf"/>
</dbReference>
<dbReference type="SMART" id="SM00364">
    <property type="entry name" value="LRR_BAC"/>
    <property type="match status" value="2"/>
</dbReference>
<dbReference type="InterPro" id="IPR005637">
    <property type="entry name" value="TAP_C_dom"/>
</dbReference>
<comment type="similarity">
    <text evidence="2">Belongs to the NXF family.</text>
</comment>
<dbReference type="FunFam" id="1.10.8.10:FF:000018">
    <property type="entry name" value="Nuclear RNA export factor 1"/>
    <property type="match status" value="1"/>
</dbReference>
<dbReference type="SUPFAM" id="SSF46934">
    <property type="entry name" value="UBA-like"/>
    <property type="match status" value="1"/>
</dbReference>
<accession>A0A183LNM9</accession>
<keyword evidence="3" id="KW-0813">Transport</keyword>
<dbReference type="Gene3D" id="3.10.450.50">
    <property type="match status" value="1"/>
</dbReference>
<reference evidence="9 10" key="1">
    <citation type="submission" date="2018-11" db="EMBL/GenBank/DDBJ databases">
        <authorList>
            <consortium name="Pathogen Informatics"/>
        </authorList>
    </citation>
    <scope>NUCLEOTIDE SEQUENCE [LARGE SCALE GENOMIC DNA]</scope>
    <source>
        <strain evidence="9 10">Zambia</strain>
    </source>
</reference>
<evidence type="ECO:0000313" key="9">
    <source>
        <dbReference type="EMBL" id="VDO65947.1"/>
    </source>
</evidence>
<dbReference type="InterPro" id="IPR057125">
    <property type="entry name" value="NXF1/2/3/5-like_LRR"/>
</dbReference>
<dbReference type="AlphaFoldDB" id="A0A183LNM9"/>
<sequence>MEQRQEMQSHDGENDRRIDTSDEYLRRREHGGKFSSGRKSIISGNNVDMLKRAMNMNLIGGSAASVVTAQNSGLAPGEVWVRITIVHGANHPMMDLQQLITTIVGTQLRFYNTCVEGRNALMHAKIRQKDVQSYRKSLQNLRDPNQGSQLITDITIVPEPRVPSSSDKRNESPNTSPLPETWIEALKQCFVQRYQPTTRSLDLSSLHTDPVLLSQGLYLPLNKQAVVHTLIAILKQNQAQLAVLNLSNNRLTHLNAFSPLSSTSAGFIPVSIERIDLSSNPLSSIPVLSGLRDIVGLVELDLTETPLMSKFNPNDKSFAANGFQFSFVARFRGFWESMHWLSKLHTILPTIKRLNGQELPQTVQFAIEQGSDSSKRPPTKPLPQSILGFFPNDEVKIALLSFLKLYLSRYDSKPRGESLLPYYTTVSQLVFSVSPENRFPNSQNVSFTARLEIQNGSDQPTTAYLTTSRLNQAYFLRSRNLLRCRDQSRRRDMVVRGSLAIAHFLDELPTTEHQLESLSVDVAFHSGTQMLFTMGGVFYEVSSMGSSSTNSSSHEKSVRKVLRCFTRTMILIAPGGHIVQDDYIVSNPTTSLCKAHVPSYATLSKSIESSLIKWKWIQSDFDELEYVSGMVVELTSGQFTNNKYITEMATRCKQDSQASNQQQNVLSSDLSAPEVKENIVIEFSRRTGMNIPFSRQCLEEYEWNANAALTAFETMNSAGKIPPEAFSV</sequence>
<dbReference type="Pfam" id="PF22602">
    <property type="entry name" value="NXF_NTF2"/>
    <property type="match status" value="1"/>
</dbReference>
<dbReference type="EMBL" id="UZAI01001861">
    <property type="protein sequence ID" value="VDO65947.1"/>
    <property type="molecule type" value="Genomic_DNA"/>
</dbReference>
<feature type="compositionally biased region" description="Basic and acidic residues" evidence="8">
    <location>
        <begin position="1"/>
        <end position="26"/>
    </location>
</feature>
<dbReference type="PANTHER" id="PTHR10662">
    <property type="entry name" value="NUCLEAR RNA EXPORT FACTOR"/>
    <property type="match status" value="1"/>
</dbReference>
<keyword evidence="6" id="KW-0509">mRNA transport</keyword>
<keyword evidence="7" id="KW-0539">Nucleus</keyword>
<dbReference type="InterPro" id="IPR009060">
    <property type="entry name" value="UBA-like_sf"/>
</dbReference>
<dbReference type="Pfam" id="PF24048">
    <property type="entry name" value="LRR_NXF1-5"/>
    <property type="match status" value="1"/>
</dbReference>
<evidence type="ECO:0000256" key="4">
    <source>
        <dbReference type="ARBA" id="ARBA00022614"/>
    </source>
</evidence>
<evidence type="ECO:0000256" key="1">
    <source>
        <dbReference type="ARBA" id="ARBA00004123"/>
    </source>
</evidence>
<keyword evidence="10" id="KW-1185">Reference proteome</keyword>
<dbReference type="SMART" id="SM00804">
    <property type="entry name" value="TAP_C"/>
    <property type="match status" value="1"/>
</dbReference>
<dbReference type="Pfam" id="PF03943">
    <property type="entry name" value="TAP_C"/>
    <property type="match status" value="1"/>
</dbReference>
<dbReference type="STRING" id="48269.A0A183LNM9"/>
<protein>
    <submittedName>
        <fullName evidence="9">Uncharacterized protein</fullName>
    </submittedName>
</protein>
<dbReference type="PANTHER" id="PTHR10662:SF22">
    <property type="entry name" value="NUCLEAR RNA EXPORT FACTOR 1"/>
    <property type="match status" value="1"/>
</dbReference>
<gene>
    <name evidence="9" type="ORF">SMRZ_LOCUS5404</name>
</gene>
<evidence type="ECO:0000313" key="10">
    <source>
        <dbReference type="Proteomes" id="UP000277204"/>
    </source>
</evidence>
<keyword evidence="4" id="KW-0433">Leucine-rich repeat</keyword>
<evidence type="ECO:0000256" key="2">
    <source>
        <dbReference type="ARBA" id="ARBA00009285"/>
    </source>
</evidence>
<dbReference type="GO" id="GO:0003723">
    <property type="term" value="F:RNA binding"/>
    <property type="evidence" value="ECO:0007669"/>
    <property type="project" value="TreeGrafter"/>
</dbReference>
<dbReference type="GO" id="GO:0005634">
    <property type="term" value="C:nucleus"/>
    <property type="evidence" value="ECO:0007669"/>
    <property type="project" value="UniProtKB-SubCell"/>
</dbReference>
<organism evidence="9 10">
    <name type="scientific">Schistosoma margrebowiei</name>
    <dbReference type="NCBI Taxonomy" id="48269"/>
    <lineage>
        <taxon>Eukaryota</taxon>
        <taxon>Metazoa</taxon>
        <taxon>Spiralia</taxon>
        <taxon>Lophotrochozoa</taxon>
        <taxon>Platyhelminthes</taxon>
        <taxon>Trematoda</taxon>
        <taxon>Digenea</taxon>
        <taxon>Strigeidida</taxon>
        <taxon>Schistosomatoidea</taxon>
        <taxon>Schistosomatidae</taxon>
        <taxon>Schistosoma</taxon>
    </lineage>
</organism>
<evidence type="ECO:0000256" key="5">
    <source>
        <dbReference type="ARBA" id="ARBA00022737"/>
    </source>
</evidence>
<dbReference type="InterPro" id="IPR030217">
    <property type="entry name" value="NXF_fam"/>
</dbReference>
<dbReference type="Gene3D" id="3.80.10.10">
    <property type="entry name" value="Ribonuclease Inhibitor"/>
    <property type="match status" value="1"/>
</dbReference>
<evidence type="ECO:0000256" key="6">
    <source>
        <dbReference type="ARBA" id="ARBA00022816"/>
    </source>
</evidence>
<dbReference type="PROSITE" id="PS51281">
    <property type="entry name" value="TAP_C"/>
    <property type="match status" value="1"/>
</dbReference>
<proteinExistence type="inferred from homology"/>
<feature type="region of interest" description="Disordered" evidence="8">
    <location>
        <begin position="1"/>
        <end position="38"/>
    </location>
</feature>
<evidence type="ECO:0000256" key="8">
    <source>
        <dbReference type="SAM" id="MobiDB-lite"/>
    </source>
</evidence>
<dbReference type="SUPFAM" id="SSF54427">
    <property type="entry name" value="NTF2-like"/>
    <property type="match status" value="1"/>
</dbReference>
<comment type="subcellular location">
    <subcellularLocation>
        <location evidence="1">Nucleus</location>
    </subcellularLocation>
</comment>
<dbReference type="Proteomes" id="UP000277204">
    <property type="component" value="Unassembled WGS sequence"/>
</dbReference>
<dbReference type="CDD" id="cd14342">
    <property type="entry name" value="UBA_TAP-C"/>
    <property type="match status" value="1"/>
</dbReference>
<feature type="region of interest" description="Disordered" evidence="8">
    <location>
        <begin position="159"/>
        <end position="178"/>
    </location>
</feature>
<dbReference type="GO" id="GO:0016973">
    <property type="term" value="P:poly(A)+ mRNA export from nucleus"/>
    <property type="evidence" value="ECO:0007669"/>
    <property type="project" value="TreeGrafter"/>
</dbReference>